<evidence type="ECO:0000313" key="9">
    <source>
        <dbReference type="EMBL" id="CAK7917947.1"/>
    </source>
</evidence>
<evidence type="ECO:0000313" key="10">
    <source>
        <dbReference type="Proteomes" id="UP001497600"/>
    </source>
</evidence>
<evidence type="ECO:0000256" key="1">
    <source>
        <dbReference type="ARBA" id="ARBA00000707"/>
    </source>
</evidence>
<protein>
    <recommendedName>
        <fullName evidence="6">Ubiquitin carboxyl-terminal hydrolase</fullName>
        <ecNumber evidence="6">3.4.19.12</ecNumber>
    </recommendedName>
</protein>
<sequence>MVKVSIKNAGKVYDIELELTDTGKTFKEKIQELTLIPPQRQKILVKGGKVQDEATIESLNLSLKAPIMVLGTPDKDLPTKPVEKQVFLEDLNSSQLYKIDNEPSGLINLGNTCYLNSSMQVLFQIKDIADRLKNYNTTSSGAGSLSPQESLTSALKGVFSQMSQKQQNINPTLFLTILRNVYPQFAERSETGHFKQQDAEEAYSQILTALNNTLKIEDYFKLSFKATSKCLALPDAESTVTYEDASKLNCHISIQTNFLRDGLLSGLKETIEKYNDTLQSNTEYEINRTITRLPKYLTVQFVRFYWKRDTQKKSKILRKVQFPFELDLAEMLDDSIKQEKVSVRDNIRKVEKDNSDMIRDFKKAKRTNDSTIQLQQQQEEEEMKLLSIKTKFQDDLKAALPSIDLETVTENPSSVYQLQAIISHKGASADSGHYQAFVKDPLDLDGDKWWKFNDDKVSVIEKDKIEQLAGGGESDNALILLYKGIGL</sequence>
<keyword evidence="2 6" id="KW-0645">Protease</keyword>
<dbReference type="PROSITE" id="PS00299">
    <property type="entry name" value="UBIQUITIN_1"/>
    <property type="match status" value="1"/>
</dbReference>
<evidence type="ECO:0000256" key="4">
    <source>
        <dbReference type="ARBA" id="ARBA00022801"/>
    </source>
</evidence>
<evidence type="ECO:0000259" key="8">
    <source>
        <dbReference type="PROSITE" id="PS50235"/>
    </source>
</evidence>
<dbReference type="InterPro" id="IPR018200">
    <property type="entry name" value="USP_CS"/>
</dbReference>
<dbReference type="GO" id="GO:0016787">
    <property type="term" value="F:hydrolase activity"/>
    <property type="evidence" value="ECO:0007669"/>
    <property type="project" value="UniProtKB-KW"/>
</dbReference>
<dbReference type="SUPFAM" id="SSF54236">
    <property type="entry name" value="Ubiquitin-like"/>
    <property type="match status" value="1"/>
</dbReference>
<dbReference type="PANTHER" id="PTHR43982:SF1">
    <property type="entry name" value="UBIQUITIN CARBOXYL-TERMINAL HYDROLASE 14"/>
    <property type="match status" value="1"/>
</dbReference>
<feature type="domain" description="Ubiquitin-like" evidence="7">
    <location>
        <begin position="2"/>
        <end position="70"/>
    </location>
</feature>
<feature type="domain" description="USP" evidence="8">
    <location>
        <begin position="104"/>
        <end position="485"/>
    </location>
</feature>
<name>A0ABP0EHT1_9ASCO</name>
<dbReference type="InterPro" id="IPR044635">
    <property type="entry name" value="UBP14-like"/>
</dbReference>
<proteinExistence type="inferred from homology"/>
<dbReference type="InterPro" id="IPR000626">
    <property type="entry name" value="Ubiquitin-like_dom"/>
</dbReference>
<dbReference type="PROSITE" id="PS50235">
    <property type="entry name" value="USP_3"/>
    <property type="match status" value="1"/>
</dbReference>
<organism evidence="9 10">
    <name type="scientific">[Candida] anglica</name>
    <dbReference type="NCBI Taxonomy" id="148631"/>
    <lineage>
        <taxon>Eukaryota</taxon>
        <taxon>Fungi</taxon>
        <taxon>Dikarya</taxon>
        <taxon>Ascomycota</taxon>
        <taxon>Saccharomycotina</taxon>
        <taxon>Pichiomycetes</taxon>
        <taxon>Debaryomycetaceae</taxon>
        <taxon>Kurtzmaniella</taxon>
    </lineage>
</organism>
<dbReference type="EC" id="3.4.19.12" evidence="6"/>
<comment type="catalytic activity">
    <reaction evidence="1 6">
        <text>Thiol-dependent hydrolysis of ester, thioester, amide, peptide and isopeptide bonds formed by the C-terminal Gly of ubiquitin (a 76-residue protein attached to proteins as an intracellular targeting signal).</text>
        <dbReference type="EC" id="3.4.19.12"/>
    </reaction>
</comment>
<comment type="similarity">
    <text evidence="6">Belongs to the peptidase C19 family.</text>
</comment>
<evidence type="ECO:0000259" key="7">
    <source>
        <dbReference type="PROSITE" id="PS50053"/>
    </source>
</evidence>
<evidence type="ECO:0000256" key="3">
    <source>
        <dbReference type="ARBA" id="ARBA00022786"/>
    </source>
</evidence>
<dbReference type="PROSITE" id="PS00972">
    <property type="entry name" value="USP_1"/>
    <property type="match status" value="1"/>
</dbReference>
<dbReference type="PROSITE" id="PS00973">
    <property type="entry name" value="USP_2"/>
    <property type="match status" value="1"/>
</dbReference>
<dbReference type="SUPFAM" id="SSF54001">
    <property type="entry name" value="Cysteine proteinases"/>
    <property type="match status" value="1"/>
</dbReference>
<dbReference type="InterPro" id="IPR001394">
    <property type="entry name" value="Peptidase_C19_UCH"/>
</dbReference>
<evidence type="ECO:0000256" key="6">
    <source>
        <dbReference type="RuleBase" id="RU366025"/>
    </source>
</evidence>
<keyword evidence="10" id="KW-1185">Reference proteome</keyword>
<dbReference type="CDD" id="cd02657">
    <property type="entry name" value="Peptidase_C19A"/>
    <property type="match status" value="1"/>
</dbReference>
<gene>
    <name evidence="9" type="primary">UBP6</name>
    <name evidence="9" type="ORF">CAAN4_G10968</name>
</gene>
<dbReference type="InterPro" id="IPR028889">
    <property type="entry name" value="USP"/>
</dbReference>
<dbReference type="Gene3D" id="3.10.20.90">
    <property type="entry name" value="Phosphatidylinositol 3-kinase Catalytic Subunit, Chain A, domain 1"/>
    <property type="match status" value="1"/>
</dbReference>
<dbReference type="Pfam" id="PF00443">
    <property type="entry name" value="UCH"/>
    <property type="match status" value="1"/>
</dbReference>
<dbReference type="Pfam" id="PF00240">
    <property type="entry name" value="ubiquitin"/>
    <property type="match status" value="1"/>
</dbReference>
<dbReference type="InterPro" id="IPR029071">
    <property type="entry name" value="Ubiquitin-like_domsf"/>
</dbReference>
<keyword evidence="3 6" id="KW-0833">Ubl conjugation pathway</keyword>
<dbReference type="Proteomes" id="UP001497600">
    <property type="component" value="Chromosome G"/>
</dbReference>
<dbReference type="InterPro" id="IPR019954">
    <property type="entry name" value="Ubiquitin_CS"/>
</dbReference>
<keyword evidence="4 6" id="KW-0378">Hydrolase</keyword>
<accession>A0ABP0EHT1</accession>
<reference evidence="9 10" key="1">
    <citation type="submission" date="2024-01" db="EMBL/GenBank/DDBJ databases">
        <authorList>
            <consortium name="Genoscope - CEA"/>
            <person name="William W."/>
        </authorList>
    </citation>
    <scope>NUCLEOTIDE SEQUENCE [LARGE SCALE GENOMIC DNA]</scope>
    <source>
        <strain evidence="9 10">29B2s-10</strain>
    </source>
</reference>
<dbReference type="SMART" id="SM00213">
    <property type="entry name" value="UBQ"/>
    <property type="match status" value="1"/>
</dbReference>
<keyword evidence="5 6" id="KW-0788">Thiol protease</keyword>
<dbReference type="PANTHER" id="PTHR43982">
    <property type="entry name" value="UBIQUITIN CARBOXYL-TERMINAL HYDROLASE"/>
    <property type="match status" value="1"/>
</dbReference>
<dbReference type="InterPro" id="IPR038765">
    <property type="entry name" value="Papain-like_cys_pep_sf"/>
</dbReference>
<evidence type="ECO:0000256" key="2">
    <source>
        <dbReference type="ARBA" id="ARBA00022670"/>
    </source>
</evidence>
<dbReference type="Gene3D" id="3.90.70.10">
    <property type="entry name" value="Cysteine proteinases"/>
    <property type="match status" value="1"/>
</dbReference>
<dbReference type="EMBL" id="OZ004259">
    <property type="protein sequence ID" value="CAK7917947.1"/>
    <property type="molecule type" value="Genomic_DNA"/>
</dbReference>
<dbReference type="PROSITE" id="PS50053">
    <property type="entry name" value="UBIQUITIN_2"/>
    <property type="match status" value="1"/>
</dbReference>
<evidence type="ECO:0000256" key="5">
    <source>
        <dbReference type="ARBA" id="ARBA00022807"/>
    </source>
</evidence>